<sequence>MSVTFTERKALEEYIQYIKEERARQEARHAEQMDKLMEEYRGTIQRLSKLDEIDNVHPVQAAVVTPIKTTPKEDIVKLIEESEEEEVEQVKDPEPEVIEVTQVPDEPKQEQTKEESLVEAVERFNKRFFEPLKEEIDNKPINYDSAKEAVKEHEYKKSRKYRSRTSSQRDVRTITTEIVSYLKQAGIPIKTSQIIKHLKNKGHKMSSPYALIYQAKNYDPKIQSAGFGYYQYKF</sequence>
<keyword evidence="3" id="KW-1185">Reference proteome</keyword>
<evidence type="ECO:0000313" key="2">
    <source>
        <dbReference type="EMBL" id="QDP42859.1"/>
    </source>
</evidence>
<evidence type="ECO:0000259" key="1">
    <source>
        <dbReference type="Pfam" id="PF23159"/>
    </source>
</evidence>
<dbReference type="Pfam" id="PF23159">
    <property type="entry name" value="WHD_Rok"/>
    <property type="match status" value="1"/>
</dbReference>
<proteinExistence type="predicted"/>
<name>A0A516KMP1_9CAUD</name>
<evidence type="ECO:0000313" key="3">
    <source>
        <dbReference type="Proteomes" id="UP000317800"/>
    </source>
</evidence>
<dbReference type="EMBL" id="MN043729">
    <property type="protein sequence ID" value="QDP42859.1"/>
    <property type="molecule type" value="Genomic_DNA"/>
</dbReference>
<protein>
    <recommendedName>
        <fullName evidence="1">Repressor Rok winged helix domain-containing protein</fullName>
    </recommendedName>
</protein>
<accession>A0A516KMP1</accession>
<organism evidence="2 3">
    <name type="scientific">Bacillus phage vB_BmeM-Goe8</name>
    <dbReference type="NCBI Taxonomy" id="2593638"/>
    <lineage>
        <taxon>Viruses</taxon>
        <taxon>Duplodnaviria</taxon>
        <taxon>Heunggongvirae</taxon>
        <taxon>Uroviricota</taxon>
        <taxon>Caudoviricetes</taxon>
        <taxon>Herelleviridae</taxon>
        <taxon>Bastillevirinae</taxon>
        <taxon>Goettingenvirus</taxon>
        <taxon>Goettingenvirus goe8</taxon>
    </lineage>
</organism>
<gene>
    <name evidence="2" type="ORF">Goe8_c00860</name>
</gene>
<dbReference type="Proteomes" id="UP000317800">
    <property type="component" value="Segment"/>
</dbReference>
<reference evidence="2 3" key="1">
    <citation type="submission" date="2019-06" db="EMBL/GenBank/DDBJ databases">
        <authorList>
            <person name="Hertel R."/>
        </authorList>
    </citation>
    <scope>NUCLEOTIDE SEQUENCE [LARGE SCALE GENOMIC DNA]</scope>
</reference>
<feature type="domain" description="Repressor Rok winged helix" evidence="1">
    <location>
        <begin position="177"/>
        <end position="230"/>
    </location>
</feature>
<dbReference type="InterPro" id="IPR056984">
    <property type="entry name" value="WH_Rok"/>
</dbReference>